<protein>
    <submittedName>
        <fullName evidence="4">GNAT family N-acetyltransferase</fullName>
    </submittedName>
</protein>
<dbReference type="CDD" id="cd04301">
    <property type="entry name" value="NAT_SF"/>
    <property type="match status" value="1"/>
</dbReference>
<dbReference type="RefSeq" id="WP_152007998.1">
    <property type="nucleotide sequence ID" value="NZ_CP159480.1"/>
</dbReference>
<reference evidence="4 5" key="1">
    <citation type="submission" date="2020-01" db="EMBL/GenBank/DDBJ databases">
        <title>Genomes of bacteria type strains.</title>
        <authorList>
            <person name="Chen J."/>
            <person name="Zhu S."/>
            <person name="Yang J."/>
        </authorList>
    </citation>
    <scope>NUCLEOTIDE SEQUENCE [LARGE SCALE GENOMIC DNA]</scope>
    <source>
        <strain evidence="4 5">DSM 16655</strain>
    </source>
</reference>
<dbReference type="PANTHER" id="PTHR43877:SF2">
    <property type="entry name" value="AMINOALKYLPHOSPHONATE N-ACETYLTRANSFERASE-RELATED"/>
    <property type="match status" value="1"/>
</dbReference>
<evidence type="ECO:0000313" key="4">
    <source>
        <dbReference type="EMBL" id="MCO6407442.1"/>
    </source>
</evidence>
<comment type="caution">
    <text evidence="4">The sequence shown here is derived from an EMBL/GenBank/DDBJ whole genome shotgun (WGS) entry which is preliminary data.</text>
</comment>
<organism evidence="4 5">
    <name type="scientific">Hoeflea alexandrii</name>
    <dbReference type="NCBI Taxonomy" id="288436"/>
    <lineage>
        <taxon>Bacteria</taxon>
        <taxon>Pseudomonadati</taxon>
        <taxon>Pseudomonadota</taxon>
        <taxon>Alphaproteobacteria</taxon>
        <taxon>Hyphomicrobiales</taxon>
        <taxon>Rhizobiaceae</taxon>
        <taxon>Hoeflea</taxon>
    </lineage>
</organism>
<dbReference type="Pfam" id="PF00583">
    <property type="entry name" value="Acetyltransf_1"/>
    <property type="match status" value="1"/>
</dbReference>
<gene>
    <name evidence="4" type="ORF">GTW23_04585</name>
</gene>
<name>A0ABT1CMK9_9HYPH</name>
<evidence type="ECO:0000256" key="1">
    <source>
        <dbReference type="ARBA" id="ARBA00022679"/>
    </source>
</evidence>
<dbReference type="PANTHER" id="PTHR43877">
    <property type="entry name" value="AMINOALKYLPHOSPHONATE N-ACETYLTRANSFERASE-RELATED-RELATED"/>
    <property type="match status" value="1"/>
</dbReference>
<keyword evidence="2" id="KW-0012">Acyltransferase</keyword>
<dbReference type="InterPro" id="IPR050832">
    <property type="entry name" value="Bact_Acetyltransf"/>
</dbReference>
<dbReference type="SUPFAM" id="SSF55729">
    <property type="entry name" value="Acyl-CoA N-acyltransferases (Nat)"/>
    <property type="match status" value="1"/>
</dbReference>
<evidence type="ECO:0000313" key="5">
    <source>
        <dbReference type="Proteomes" id="UP001320715"/>
    </source>
</evidence>
<feature type="domain" description="N-acetyltransferase" evidence="3">
    <location>
        <begin position="3"/>
        <end position="140"/>
    </location>
</feature>
<dbReference type="Gene3D" id="3.40.630.30">
    <property type="match status" value="1"/>
</dbReference>
<evidence type="ECO:0000259" key="3">
    <source>
        <dbReference type="PROSITE" id="PS51186"/>
    </source>
</evidence>
<evidence type="ECO:0000256" key="2">
    <source>
        <dbReference type="ARBA" id="ARBA00023315"/>
    </source>
</evidence>
<accession>A0ABT1CMK9</accession>
<dbReference type="InterPro" id="IPR016181">
    <property type="entry name" value="Acyl_CoA_acyltransferase"/>
</dbReference>
<dbReference type="InterPro" id="IPR000182">
    <property type="entry name" value="GNAT_dom"/>
</dbReference>
<keyword evidence="5" id="KW-1185">Reference proteome</keyword>
<dbReference type="Proteomes" id="UP001320715">
    <property type="component" value="Unassembled WGS sequence"/>
</dbReference>
<proteinExistence type="predicted"/>
<dbReference type="PROSITE" id="PS51186">
    <property type="entry name" value="GNAT"/>
    <property type="match status" value="1"/>
</dbReference>
<dbReference type="EMBL" id="JAAAML010000001">
    <property type="protein sequence ID" value="MCO6407442.1"/>
    <property type="molecule type" value="Genomic_DNA"/>
</dbReference>
<keyword evidence="1" id="KW-0808">Transferase</keyword>
<sequence>MTIEITVDESGDAEFAATVEAIVDEPAARLGHPFDPVPLHLKAVDAGGRLAGGLTAHSVQRWLFVKLLGVAEEQRGSGIGRKLLARAEEIARQRGLVGIYLDTFEFQAPRFYESLGYNECGRLPAHDGAPQRIWFAKTFDLSGTAKTQ</sequence>